<name>A0A2T1DI00_9CYAN</name>
<evidence type="ECO:0000313" key="2">
    <source>
        <dbReference type="Proteomes" id="UP000238634"/>
    </source>
</evidence>
<keyword evidence="2" id="KW-1185">Reference proteome</keyword>
<sequence>MRYRRSRRQSVKYLLAAGTFVALAGMLINPRDLLGAKAPQDLCQNAVKPGVNLSRERLTQLLTVAEGDRKDKVRSILKEPYCTLAIEVRSGVKSDREVYPLAFDPQTWLIVLYEGNEYRGYAFSFRK</sequence>
<dbReference type="RefSeq" id="WP_073070871.1">
    <property type="nucleotide sequence ID" value="NZ_MPPI01000009.1"/>
</dbReference>
<proteinExistence type="predicted"/>
<comment type="caution">
    <text evidence="1">The sequence shown here is derived from an EMBL/GenBank/DDBJ whole genome shotgun (WGS) entry which is preliminary data.</text>
</comment>
<gene>
    <name evidence="1" type="ORF">C7B65_08540</name>
</gene>
<evidence type="ECO:0000313" key="1">
    <source>
        <dbReference type="EMBL" id="PSB20095.1"/>
    </source>
</evidence>
<organism evidence="1 2">
    <name type="scientific">Phormidesmis priestleyi ULC007</name>
    <dbReference type="NCBI Taxonomy" id="1920490"/>
    <lineage>
        <taxon>Bacteria</taxon>
        <taxon>Bacillati</taxon>
        <taxon>Cyanobacteriota</taxon>
        <taxon>Cyanophyceae</taxon>
        <taxon>Leptolyngbyales</taxon>
        <taxon>Leptolyngbyaceae</taxon>
        <taxon>Phormidesmis</taxon>
    </lineage>
</organism>
<dbReference type="Proteomes" id="UP000238634">
    <property type="component" value="Unassembled WGS sequence"/>
</dbReference>
<dbReference type="EMBL" id="PVWG01000007">
    <property type="protein sequence ID" value="PSB20095.1"/>
    <property type="molecule type" value="Genomic_DNA"/>
</dbReference>
<dbReference type="OrthoDB" id="530958at2"/>
<reference evidence="1 2" key="2">
    <citation type="submission" date="2018-03" db="EMBL/GenBank/DDBJ databases">
        <title>The ancient ancestry and fast evolution of plastids.</title>
        <authorList>
            <person name="Moore K.R."/>
            <person name="Magnabosco C."/>
            <person name="Momper L."/>
            <person name="Gold D.A."/>
            <person name="Bosak T."/>
            <person name="Fournier G.P."/>
        </authorList>
    </citation>
    <scope>NUCLEOTIDE SEQUENCE [LARGE SCALE GENOMIC DNA]</scope>
    <source>
        <strain evidence="1 2">ULC007</strain>
    </source>
</reference>
<reference evidence="1 2" key="1">
    <citation type="submission" date="2018-02" db="EMBL/GenBank/DDBJ databases">
        <authorList>
            <person name="Cohen D.B."/>
            <person name="Kent A.D."/>
        </authorList>
    </citation>
    <scope>NUCLEOTIDE SEQUENCE [LARGE SCALE GENOMIC DNA]</scope>
    <source>
        <strain evidence="1 2">ULC007</strain>
    </source>
</reference>
<dbReference type="InterPro" id="IPR006311">
    <property type="entry name" value="TAT_signal"/>
</dbReference>
<accession>A0A2T1DI00</accession>
<protein>
    <submittedName>
        <fullName evidence="1">Uncharacterized protein</fullName>
    </submittedName>
</protein>
<dbReference type="AlphaFoldDB" id="A0A2T1DI00"/>
<dbReference type="PROSITE" id="PS51318">
    <property type="entry name" value="TAT"/>
    <property type="match status" value="1"/>
</dbReference>